<dbReference type="Pfam" id="PF02535">
    <property type="entry name" value="Zip"/>
    <property type="match status" value="1"/>
</dbReference>
<dbReference type="AlphaFoldDB" id="A0AA35REI9"/>
<reference evidence="7" key="1">
    <citation type="submission" date="2023-03" db="EMBL/GenBank/DDBJ databases">
        <authorList>
            <person name="Steffen K."/>
            <person name="Cardenas P."/>
        </authorList>
    </citation>
    <scope>NUCLEOTIDE SEQUENCE</scope>
</reference>
<feature type="transmembrane region" description="Helical" evidence="6">
    <location>
        <begin position="115"/>
        <end position="139"/>
    </location>
</feature>
<keyword evidence="8" id="KW-1185">Reference proteome</keyword>
<dbReference type="InterPro" id="IPR050799">
    <property type="entry name" value="ZIP_Transporter"/>
</dbReference>
<dbReference type="Proteomes" id="UP001174909">
    <property type="component" value="Unassembled WGS sequence"/>
</dbReference>
<sequence length="148" mass="15888">MHNLTDGLAVGVAISQSLGLGLSTAMAILFHEIPHELSDYAILLHTGMSWYKALFLNFASALTSVLGFFVGVAIGTDSEESEEWLLAVIAGQFLYIALVDLLPELLHSKEEGLQKVLQVIMSVLGLAVGFSVLLVIALFEDTINVSVN</sequence>
<gene>
    <name evidence="7" type="ORF">GBAR_LOCUS6652</name>
</gene>
<evidence type="ECO:0000313" key="7">
    <source>
        <dbReference type="EMBL" id="CAI8010005.1"/>
    </source>
</evidence>
<comment type="caution">
    <text evidence="7">The sequence shown here is derived from an EMBL/GenBank/DDBJ whole genome shotgun (WGS) entry which is preliminary data.</text>
</comment>
<evidence type="ECO:0000256" key="6">
    <source>
        <dbReference type="SAM" id="Phobius"/>
    </source>
</evidence>
<dbReference type="GO" id="GO:0030003">
    <property type="term" value="P:intracellular monoatomic cation homeostasis"/>
    <property type="evidence" value="ECO:0007669"/>
    <property type="project" value="TreeGrafter"/>
</dbReference>
<evidence type="ECO:0000256" key="4">
    <source>
        <dbReference type="ARBA" id="ARBA00022989"/>
    </source>
</evidence>
<dbReference type="InterPro" id="IPR003689">
    <property type="entry name" value="ZIP"/>
</dbReference>
<feature type="transmembrane region" description="Helical" evidence="6">
    <location>
        <begin position="50"/>
        <end position="72"/>
    </location>
</feature>
<dbReference type="GO" id="GO:0005886">
    <property type="term" value="C:plasma membrane"/>
    <property type="evidence" value="ECO:0007669"/>
    <property type="project" value="TreeGrafter"/>
</dbReference>
<evidence type="ECO:0000256" key="3">
    <source>
        <dbReference type="ARBA" id="ARBA00022692"/>
    </source>
</evidence>
<dbReference type="GO" id="GO:0140410">
    <property type="term" value="F:monoatomic cation:bicarbonate symporter activity"/>
    <property type="evidence" value="ECO:0007669"/>
    <property type="project" value="TreeGrafter"/>
</dbReference>
<dbReference type="PANTHER" id="PTHR12191:SF37">
    <property type="entry name" value="ZINC TRANSPORTER FOI"/>
    <property type="match status" value="1"/>
</dbReference>
<feature type="transmembrane region" description="Helical" evidence="6">
    <location>
        <begin position="7"/>
        <end position="30"/>
    </location>
</feature>
<evidence type="ECO:0000313" key="8">
    <source>
        <dbReference type="Proteomes" id="UP001174909"/>
    </source>
</evidence>
<organism evidence="7 8">
    <name type="scientific">Geodia barretti</name>
    <name type="common">Barrett's horny sponge</name>
    <dbReference type="NCBI Taxonomy" id="519541"/>
    <lineage>
        <taxon>Eukaryota</taxon>
        <taxon>Metazoa</taxon>
        <taxon>Porifera</taxon>
        <taxon>Demospongiae</taxon>
        <taxon>Heteroscleromorpha</taxon>
        <taxon>Tetractinellida</taxon>
        <taxon>Astrophorina</taxon>
        <taxon>Geodiidae</taxon>
        <taxon>Geodia</taxon>
    </lineage>
</organism>
<evidence type="ECO:0000256" key="1">
    <source>
        <dbReference type="ARBA" id="ARBA00004141"/>
    </source>
</evidence>
<keyword evidence="3 6" id="KW-0812">Transmembrane</keyword>
<dbReference type="GO" id="GO:0005385">
    <property type="term" value="F:zinc ion transmembrane transporter activity"/>
    <property type="evidence" value="ECO:0007669"/>
    <property type="project" value="TreeGrafter"/>
</dbReference>
<comment type="subcellular location">
    <subcellularLocation>
        <location evidence="1">Membrane</location>
        <topology evidence="1">Multi-pass membrane protein</topology>
    </subcellularLocation>
</comment>
<dbReference type="GO" id="GO:0071578">
    <property type="term" value="P:zinc ion import across plasma membrane"/>
    <property type="evidence" value="ECO:0007669"/>
    <property type="project" value="TreeGrafter"/>
</dbReference>
<feature type="transmembrane region" description="Helical" evidence="6">
    <location>
        <begin position="84"/>
        <end position="103"/>
    </location>
</feature>
<name>A0AA35REI9_GEOBA</name>
<keyword evidence="4 6" id="KW-1133">Transmembrane helix</keyword>
<proteinExistence type="inferred from homology"/>
<evidence type="ECO:0000256" key="2">
    <source>
        <dbReference type="ARBA" id="ARBA00006939"/>
    </source>
</evidence>
<evidence type="ECO:0000256" key="5">
    <source>
        <dbReference type="ARBA" id="ARBA00023136"/>
    </source>
</evidence>
<protein>
    <submittedName>
        <fullName evidence="7">Zinc transporter ZIP10</fullName>
    </submittedName>
</protein>
<dbReference type="EMBL" id="CASHTH010001001">
    <property type="protein sequence ID" value="CAI8010005.1"/>
    <property type="molecule type" value="Genomic_DNA"/>
</dbReference>
<comment type="similarity">
    <text evidence="2">Belongs to the ZIP transporter (TC 2.A.5) family.</text>
</comment>
<keyword evidence="5 6" id="KW-0472">Membrane</keyword>
<accession>A0AA35REI9</accession>
<dbReference type="PANTHER" id="PTHR12191">
    <property type="entry name" value="SOLUTE CARRIER FAMILY 39"/>
    <property type="match status" value="1"/>
</dbReference>